<accession>A0A916WRB2</accession>
<evidence type="ECO:0008006" key="3">
    <source>
        <dbReference type="Google" id="ProtNLM"/>
    </source>
</evidence>
<comment type="caution">
    <text evidence="1">The sequence shown here is derived from an EMBL/GenBank/DDBJ whole genome shotgun (WGS) entry which is preliminary data.</text>
</comment>
<evidence type="ECO:0000313" key="1">
    <source>
        <dbReference type="EMBL" id="GGB22301.1"/>
    </source>
</evidence>
<proteinExistence type="predicted"/>
<organism evidence="1 2">
    <name type="scientific">Flexivirga endophytica</name>
    <dbReference type="NCBI Taxonomy" id="1849103"/>
    <lineage>
        <taxon>Bacteria</taxon>
        <taxon>Bacillati</taxon>
        <taxon>Actinomycetota</taxon>
        <taxon>Actinomycetes</taxon>
        <taxon>Micrococcales</taxon>
        <taxon>Dermacoccaceae</taxon>
        <taxon>Flexivirga</taxon>
    </lineage>
</organism>
<dbReference type="EMBL" id="BMHI01000002">
    <property type="protein sequence ID" value="GGB22301.1"/>
    <property type="molecule type" value="Genomic_DNA"/>
</dbReference>
<keyword evidence="2" id="KW-1185">Reference proteome</keyword>
<dbReference type="RefSeq" id="WP_188835923.1">
    <property type="nucleotide sequence ID" value="NZ_BMHI01000002.1"/>
</dbReference>
<dbReference type="InterPro" id="IPR029063">
    <property type="entry name" value="SAM-dependent_MTases_sf"/>
</dbReference>
<protein>
    <recommendedName>
        <fullName evidence="3">Sugar O-methyltransferase</fullName>
    </recommendedName>
</protein>
<evidence type="ECO:0000313" key="2">
    <source>
        <dbReference type="Proteomes" id="UP000636793"/>
    </source>
</evidence>
<dbReference type="NCBIfam" id="TIGR04371">
    <property type="entry name" value="methyltran_NanM"/>
    <property type="match status" value="1"/>
</dbReference>
<sequence length="346" mass="38525">MTDHAELTNRTLDELRVAPERYRPTNFWGPGVDALLGDLERRGLETFKSWPSAAVWFNPYYGDGWTDATMAATYETVVRKIRPTAKKHYFVQALNGSQQARRDYDVACVGWDQQRWPFDLASGGESTIGKPWQRYGAERGTDFRFGRAYANYLLCLSALSRHVDTPPRSFLELGGGFGVLGEIVTSRDPGARYVDLDIPPLLSVATYYLESLLGAERVTSYDQAASAPGPIHVPQSGVLPNYRIEDLDAEFEVFVNSFSFQEMEPDVVDHYIDQVCAKGIRYAVSLNSRAGKPRAANPGDWGALEPVTSANIIEMFATRGLELVGSYDAPYVRGAGQLNVFRRQAD</sequence>
<reference evidence="1" key="2">
    <citation type="submission" date="2020-09" db="EMBL/GenBank/DDBJ databases">
        <authorList>
            <person name="Sun Q."/>
            <person name="Zhou Y."/>
        </authorList>
    </citation>
    <scope>NUCLEOTIDE SEQUENCE</scope>
    <source>
        <strain evidence="1">CGMCC 1.15085</strain>
    </source>
</reference>
<dbReference type="Proteomes" id="UP000636793">
    <property type="component" value="Unassembled WGS sequence"/>
</dbReference>
<dbReference type="AlphaFoldDB" id="A0A916WRB2"/>
<dbReference type="Gene3D" id="3.40.50.150">
    <property type="entry name" value="Vaccinia Virus protein VP39"/>
    <property type="match status" value="1"/>
</dbReference>
<reference evidence="1" key="1">
    <citation type="journal article" date="2014" name="Int. J. Syst. Evol. Microbiol.">
        <title>Complete genome sequence of Corynebacterium casei LMG S-19264T (=DSM 44701T), isolated from a smear-ripened cheese.</title>
        <authorList>
            <consortium name="US DOE Joint Genome Institute (JGI-PGF)"/>
            <person name="Walter F."/>
            <person name="Albersmeier A."/>
            <person name="Kalinowski J."/>
            <person name="Ruckert C."/>
        </authorList>
    </citation>
    <scope>NUCLEOTIDE SEQUENCE</scope>
    <source>
        <strain evidence="1">CGMCC 1.15085</strain>
    </source>
</reference>
<dbReference type="InterPro" id="IPR030807">
    <property type="entry name" value="Methyltran_NanM"/>
</dbReference>
<name>A0A916WRB2_9MICO</name>
<dbReference type="SUPFAM" id="SSF53335">
    <property type="entry name" value="S-adenosyl-L-methionine-dependent methyltransferases"/>
    <property type="match status" value="1"/>
</dbReference>
<gene>
    <name evidence="1" type="ORF">GCM10011492_10110</name>
</gene>